<keyword evidence="2" id="KW-1185">Reference proteome</keyword>
<proteinExistence type="predicted"/>
<sequence>MIVTSILKLFRLALKK</sequence>
<evidence type="ECO:0000313" key="2">
    <source>
        <dbReference type="Proteomes" id="UP000265520"/>
    </source>
</evidence>
<organism evidence="1 2">
    <name type="scientific">Trifolium medium</name>
    <dbReference type="NCBI Taxonomy" id="97028"/>
    <lineage>
        <taxon>Eukaryota</taxon>
        <taxon>Viridiplantae</taxon>
        <taxon>Streptophyta</taxon>
        <taxon>Embryophyta</taxon>
        <taxon>Tracheophyta</taxon>
        <taxon>Spermatophyta</taxon>
        <taxon>Magnoliopsida</taxon>
        <taxon>eudicotyledons</taxon>
        <taxon>Gunneridae</taxon>
        <taxon>Pentapetalae</taxon>
        <taxon>rosids</taxon>
        <taxon>fabids</taxon>
        <taxon>Fabales</taxon>
        <taxon>Fabaceae</taxon>
        <taxon>Papilionoideae</taxon>
        <taxon>50 kb inversion clade</taxon>
        <taxon>NPAAA clade</taxon>
        <taxon>Hologalegina</taxon>
        <taxon>IRL clade</taxon>
        <taxon>Trifolieae</taxon>
        <taxon>Trifolium</taxon>
    </lineage>
</organism>
<comment type="caution">
    <text evidence="1">The sequence shown here is derived from an EMBL/GenBank/DDBJ whole genome shotgun (WGS) entry which is preliminary data.</text>
</comment>
<accession>A0A392VUE9</accession>
<dbReference type="EMBL" id="LXQA011242142">
    <property type="protein sequence ID" value="MCI90345.1"/>
    <property type="molecule type" value="Genomic_DNA"/>
</dbReference>
<protein>
    <submittedName>
        <fullName evidence="1">Uncharacterized protein</fullName>
    </submittedName>
</protein>
<name>A0A392VUE9_9FABA</name>
<reference evidence="1 2" key="1">
    <citation type="journal article" date="2018" name="Front. Plant Sci.">
        <title>Red Clover (Trifolium pratense) and Zigzag Clover (T. medium) - A Picture of Genomic Similarities and Differences.</title>
        <authorList>
            <person name="Dluhosova J."/>
            <person name="Istvanek J."/>
            <person name="Nedelnik J."/>
            <person name="Repkova J."/>
        </authorList>
    </citation>
    <scope>NUCLEOTIDE SEQUENCE [LARGE SCALE GENOMIC DNA]</scope>
    <source>
        <strain evidence="2">cv. 10/8</strain>
        <tissue evidence="1">Leaf</tissue>
    </source>
</reference>
<feature type="non-terminal residue" evidence="1">
    <location>
        <position position="16"/>
    </location>
</feature>
<dbReference type="AlphaFoldDB" id="A0A392VUE9"/>
<dbReference type="Proteomes" id="UP000265520">
    <property type="component" value="Unassembled WGS sequence"/>
</dbReference>
<evidence type="ECO:0000313" key="1">
    <source>
        <dbReference type="EMBL" id="MCI90345.1"/>
    </source>
</evidence>